<gene>
    <name evidence="4" type="ORF">E7Z59_11630</name>
</gene>
<dbReference type="Proteomes" id="UP000305939">
    <property type="component" value="Unassembled WGS sequence"/>
</dbReference>
<dbReference type="PRINTS" id="PR00081">
    <property type="entry name" value="GDHRDH"/>
</dbReference>
<dbReference type="SUPFAM" id="SSF51735">
    <property type="entry name" value="NAD(P)-binding Rossmann-fold domains"/>
    <property type="match status" value="1"/>
</dbReference>
<evidence type="ECO:0000313" key="4">
    <source>
        <dbReference type="EMBL" id="THD66450.1"/>
    </source>
</evidence>
<dbReference type="OrthoDB" id="9803333at2"/>
<evidence type="ECO:0000256" key="3">
    <source>
        <dbReference type="ARBA" id="ARBA00023002"/>
    </source>
</evidence>
<accession>A0A4S3LXZ6</accession>
<protein>
    <submittedName>
        <fullName evidence="4">SDR family oxidoreductase</fullName>
    </submittedName>
</protein>
<dbReference type="PRINTS" id="PR00080">
    <property type="entry name" value="SDRFAMILY"/>
</dbReference>
<reference evidence="4 5" key="1">
    <citation type="submission" date="2019-04" db="EMBL/GenBank/DDBJ databases">
        <title>Draft genome sequence of Robertkochia marina CC-AMO-30D.</title>
        <authorList>
            <person name="Hameed A."/>
            <person name="Lin S.-Y."/>
            <person name="Shahina M."/>
            <person name="Lai W.-A."/>
            <person name="Young C.-C."/>
        </authorList>
    </citation>
    <scope>NUCLEOTIDE SEQUENCE [LARGE SCALE GENOMIC DNA]</scope>
    <source>
        <strain evidence="4 5">CC-AMO-30D</strain>
    </source>
</reference>
<comment type="similarity">
    <text evidence="1">Belongs to the short-chain dehydrogenases/reductases (SDR) family.</text>
</comment>
<dbReference type="RefSeq" id="WP_136336521.1">
    <property type="nucleotide sequence ID" value="NZ_QXMP01000006.1"/>
</dbReference>
<name>A0A4S3LXZ6_9FLAO</name>
<comment type="caution">
    <text evidence="4">The sequence shown here is derived from an EMBL/GenBank/DDBJ whole genome shotgun (WGS) entry which is preliminary data.</text>
</comment>
<dbReference type="FunFam" id="3.40.50.720:FF:000374">
    <property type="entry name" value="3-oxoacyl-(Acyl-carrier-protein) reductase"/>
    <property type="match status" value="1"/>
</dbReference>
<proteinExistence type="inferred from homology"/>
<dbReference type="PANTHER" id="PTHR43639:SF1">
    <property type="entry name" value="SHORT-CHAIN DEHYDROGENASE_REDUCTASE FAMILY PROTEIN"/>
    <property type="match status" value="1"/>
</dbReference>
<dbReference type="Pfam" id="PF13561">
    <property type="entry name" value="adh_short_C2"/>
    <property type="match status" value="1"/>
</dbReference>
<dbReference type="EMBL" id="SSMC01000003">
    <property type="protein sequence ID" value="THD66450.1"/>
    <property type="molecule type" value="Genomic_DNA"/>
</dbReference>
<keyword evidence="3" id="KW-0560">Oxidoreductase</keyword>
<sequence>MEHSKIVLITGGSRGLGKNMALGVAGKGLNVVITYHSNKEKAAEVVKAIESTGQKALALQLDVSNPDNFPAFYELLRDEMKTTFETDKFDYLINNAGTGVFKNVAETTGEEIDSMYNIHYKGPFLLTHYGLKHMNDGGGIINISSGLTRFSIPGYGAYAAMKGALETLTTYMAKELGERQIRANVIAPGAVETDFGGGAVRDNKELNDFIASTTPLGRVGLPDDIGGVAAFLCTDEAKWINAQRIEVSGGMMI</sequence>
<dbReference type="InterPro" id="IPR036291">
    <property type="entry name" value="NAD(P)-bd_dom_sf"/>
</dbReference>
<dbReference type="GO" id="GO:0016491">
    <property type="term" value="F:oxidoreductase activity"/>
    <property type="evidence" value="ECO:0007669"/>
    <property type="project" value="UniProtKB-KW"/>
</dbReference>
<dbReference type="InterPro" id="IPR002347">
    <property type="entry name" value="SDR_fam"/>
</dbReference>
<evidence type="ECO:0000256" key="1">
    <source>
        <dbReference type="ARBA" id="ARBA00006484"/>
    </source>
</evidence>
<dbReference type="PANTHER" id="PTHR43639">
    <property type="entry name" value="OXIDOREDUCTASE, SHORT-CHAIN DEHYDROGENASE/REDUCTASE FAMILY (AFU_ORTHOLOGUE AFUA_5G02870)"/>
    <property type="match status" value="1"/>
</dbReference>
<evidence type="ECO:0000313" key="5">
    <source>
        <dbReference type="Proteomes" id="UP000305939"/>
    </source>
</evidence>
<dbReference type="Gene3D" id="3.40.50.720">
    <property type="entry name" value="NAD(P)-binding Rossmann-like Domain"/>
    <property type="match status" value="1"/>
</dbReference>
<keyword evidence="5" id="KW-1185">Reference proteome</keyword>
<keyword evidence="2" id="KW-0521">NADP</keyword>
<dbReference type="AlphaFoldDB" id="A0A4S3LXZ6"/>
<evidence type="ECO:0000256" key="2">
    <source>
        <dbReference type="ARBA" id="ARBA00022857"/>
    </source>
</evidence>
<organism evidence="4 5">
    <name type="scientific">Robertkochia marina</name>
    <dbReference type="NCBI Taxonomy" id="1227945"/>
    <lineage>
        <taxon>Bacteria</taxon>
        <taxon>Pseudomonadati</taxon>
        <taxon>Bacteroidota</taxon>
        <taxon>Flavobacteriia</taxon>
        <taxon>Flavobacteriales</taxon>
        <taxon>Flavobacteriaceae</taxon>
        <taxon>Robertkochia</taxon>
    </lineage>
</organism>